<dbReference type="AlphaFoldDB" id="A0A9W8I6B9"/>
<feature type="non-terminal residue" evidence="2">
    <location>
        <position position="188"/>
    </location>
</feature>
<dbReference type="Pfam" id="PF00339">
    <property type="entry name" value="Arrestin_N"/>
    <property type="match status" value="1"/>
</dbReference>
<dbReference type="InterPro" id="IPR011021">
    <property type="entry name" value="Arrestin-like_N"/>
</dbReference>
<keyword evidence="3" id="KW-1185">Reference proteome</keyword>
<evidence type="ECO:0000313" key="3">
    <source>
        <dbReference type="Proteomes" id="UP001139887"/>
    </source>
</evidence>
<sequence>MPFSSTAADIRIEIDGSVPAETRRATRISGRAIVCLQRAVAVQRVRIEFVGEETVSLRAWVPLSTTTQTREIVRQSADVRGAGMLAAGTHVFPFAVDVPWWVPSTLEREPARIRYVVRAVVERAALLLGPGAQWSGEHEVECRRVRVARRLARRKRVDQSVGCPDGSCHVRVWGTISRDTVKPGAQLR</sequence>
<dbReference type="InterPro" id="IPR014752">
    <property type="entry name" value="Arrestin-like_C"/>
</dbReference>
<gene>
    <name evidence="2" type="ORF">IWW36_006150</name>
</gene>
<protein>
    <recommendedName>
        <fullName evidence="1">Arrestin-like N-terminal domain-containing protein</fullName>
    </recommendedName>
</protein>
<dbReference type="EMBL" id="JANBUW010002053">
    <property type="protein sequence ID" value="KAJ2841757.1"/>
    <property type="molecule type" value="Genomic_DNA"/>
</dbReference>
<evidence type="ECO:0000259" key="1">
    <source>
        <dbReference type="Pfam" id="PF00339"/>
    </source>
</evidence>
<dbReference type="Gene3D" id="2.60.40.640">
    <property type="match status" value="1"/>
</dbReference>
<dbReference type="OrthoDB" id="2333384at2759"/>
<reference evidence="2" key="1">
    <citation type="submission" date="2022-07" db="EMBL/GenBank/DDBJ databases">
        <title>Phylogenomic reconstructions and comparative analyses of Kickxellomycotina fungi.</title>
        <authorList>
            <person name="Reynolds N.K."/>
            <person name="Stajich J.E."/>
            <person name="Barry K."/>
            <person name="Grigoriev I.V."/>
            <person name="Crous P."/>
            <person name="Smith M.E."/>
        </authorList>
    </citation>
    <scope>NUCLEOTIDE SEQUENCE</scope>
    <source>
        <strain evidence="2">NRRL 1566</strain>
    </source>
</reference>
<dbReference type="InterPro" id="IPR014756">
    <property type="entry name" value="Ig_E-set"/>
</dbReference>
<dbReference type="Proteomes" id="UP001139887">
    <property type="component" value="Unassembled WGS sequence"/>
</dbReference>
<name>A0A9W8I6B9_9FUNG</name>
<feature type="domain" description="Arrestin-like N-terminal" evidence="1">
    <location>
        <begin position="27"/>
        <end position="124"/>
    </location>
</feature>
<evidence type="ECO:0000313" key="2">
    <source>
        <dbReference type="EMBL" id="KAJ2841757.1"/>
    </source>
</evidence>
<dbReference type="SUPFAM" id="SSF81296">
    <property type="entry name" value="E set domains"/>
    <property type="match status" value="1"/>
</dbReference>
<organism evidence="2 3">
    <name type="scientific">Coemansia brasiliensis</name>
    <dbReference type="NCBI Taxonomy" id="2650707"/>
    <lineage>
        <taxon>Eukaryota</taxon>
        <taxon>Fungi</taxon>
        <taxon>Fungi incertae sedis</taxon>
        <taxon>Zoopagomycota</taxon>
        <taxon>Kickxellomycotina</taxon>
        <taxon>Kickxellomycetes</taxon>
        <taxon>Kickxellales</taxon>
        <taxon>Kickxellaceae</taxon>
        <taxon>Coemansia</taxon>
    </lineage>
</organism>
<proteinExistence type="predicted"/>
<accession>A0A9W8I6B9</accession>
<comment type="caution">
    <text evidence="2">The sequence shown here is derived from an EMBL/GenBank/DDBJ whole genome shotgun (WGS) entry which is preliminary data.</text>
</comment>